<name>A0ABS3BFT5_9GAMM</name>
<reference evidence="2 3" key="1">
    <citation type="submission" date="2021-02" db="EMBL/GenBank/DDBJ databases">
        <title>PHA producing bacteria isolated from coastal sediment in Guangdong, Shenzhen.</title>
        <authorList>
            <person name="Zheng W."/>
            <person name="Yu S."/>
            <person name="Huang Y."/>
        </authorList>
    </citation>
    <scope>NUCLEOTIDE SEQUENCE [LARGE SCALE GENOMIC DNA]</scope>
    <source>
        <strain evidence="2 3">TN21-5</strain>
    </source>
</reference>
<evidence type="ECO:0000313" key="3">
    <source>
        <dbReference type="Proteomes" id="UP000664344"/>
    </source>
</evidence>
<comment type="caution">
    <text evidence="2">The sequence shown here is derived from an EMBL/GenBank/DDBJ whole genome shotgun (WGS) entry which is preliminary data.</text>
</comment>
<dbReference type="Proteomes" id="UP000664344">
    <property type="component" value="Unassembled WGS sequence"/>
</dbReference>
<dbReference type="InterPro" id="IPR025272">
    <property type="entry name" value="SocA_Panacea"/>
</dbReference>
<sequence>MNALSVAKQLLAKAAQKRIPVCNLKLQKLLYYSQGYHLAVTKAPLFEEDIEAWDHGPVVNPVYHCYRQNGGFPIVAAVLYEEESVDTETGQIIDFVIEKYARQEAWALRNQTHKEKPWIDHQSPAGQYVNEVIPKEEIQSFFLGQLKTDFDSELASLLDCSEMNIQEAIELPDSVQDSDQFLEWARSFN</sequence>
<keyword evidence="3" id="KW-1185">Reference proteome</keyword>
<dbReference type="EMBL" id="JAFKDB010000015">
    <property type="protein sequence ID" value="MBN7770471.1"/>
    <property type="molecule type" value="Genomic_DNA"/>
</dbReference>
<feature type="domain" description="Antitoxin SocA-like Panacea" evidence="1">
    <location>
        <begin position="26"/>
        <end position="118"/>
    </location>
</feature>
<protein>
    <submittedName>
        <fullName evidence="2">SocA family protein</fullName>
    </submittedName>
</protein>
<dbReference type="Pfam" id="PF13274">
    <property type="entry name" value="SocA_Panacea"/>
    <property type="match status" value="1"/>
</dbReference>
<dbReference type="RefSeq" id="WP_206557634.1">
    <property type="nucleotide sequence ID" value="NZ_JAFKDB010000015.1"/>
</dbReference>
<evidence type="ECO:0000313" key="2">
    <source>
        <dbReference type="EMBL" id="MBN7770471.1"/>
    </source>
</evidence>
<proteinExistence type="predicted"/>
<gene>
    <name evidence="2" type="ORF">JYP53_11225</name>
</gene>
<organism evidence="2 3">
    <name type="scientific">Marinobacter daepoensis</name>
    <dbReference type="NCBI Taxonomy" id="262077"/>
    <lineage>
        <taxon>Bacteria</taxon>
        <taxon>Pseudomonadati</taxon>
        <taxon>Pseudomonadota</taxon>
        <taxon>Gammaproteobacteria</taxon>
        <taxon>Pseudomonadales</taxon>
        <taxon>Marinobacteraceae</taxon>
        <taxon>Marinobacter</taxon>
    </lineage>
</organism>
<evidence type="ECO:0000259" key="1">
    <source>
        <dbReference type="Pfam" id="PF13274"/>
    </source>
</evidence>
<accession>A0ABS3BFT5</accession>